<gene>
    <name evidence="1" type="ORF">GCM10009726_00350</name>
</gene>
<dbReference type="EMBL" id="BAAAMQ010000002">
    <property type="protein sequence ID" value="GAA2093788.1"/>
    <property type="molecule type" value="Genomic_DNA"/>
</dbReference>
<sequence length="61" mass="6871">MRWAERSEATGAVREWSVVVTATDPSKSRRKGFVASFWRAVQIFESFLNGNPRLSKTGTPL</sequence>
<evidence type="ECO:0000313" key="1">
    <source>
        <dbReference type="EMBL" id="GAA2093788.1"/>
    </source>
</evidence>
<evidence type="ECO:0008006" key="3">
    <source>
        <dbReference type="Google" id="ProtNLM"/>
    </source>
</evidence>
<accession>A0ABP5I676</accession>
<organism evidence="1 2">
    <name type="scientific">Nocardioides furvisabuli</name>
    <dbReference type="NCBI Taxonomy" id="375542"/>
    <lineage>
        <taxon>Bacteria</taxon>
        <taxon>Bacillati</taxon>
        <taxon>Actinomycetota</taxon>
        <taxon>Actinomycetes</taxon>
        <taxon>Propionibacteriales</taxon>
        <taxon>Nocardioidaceae</taxon>
        <taxon>Nocardioides</taxon>
    </lineage>
</organism>
<comment type="caution">
    <text evidence="1">The sequence shown here is derived from an EMBL/GenBank/DDBJ whole genome shotgun (WGS) entry which is preliminary data.</text>
</comment>
<keyword evidence="2" id="KW-1185">Reference proteome</keyword>
<proteinExistence type="predicted"/>
<evidence type="ECO:0000313" key="2">
    <source>
        <dbReference type="Proteomes" id="UP001501161"/>
    </source>
</evidence>
<protein>
    <recommendedName>
        <fullName evidence="3">Transposase</fullName>
    </recommendedName>
</protein>
<reference evidence="2" key="1">
    <citation type="journal article" date="2019" name="Int. J. Syst. Evol. Microbiol.">
        <title>The Global Catalogue of Microorganisms (GCM) 10K type strain sequencing project: providing services to taxonomists for standard genome sequencing and annotation.</title>
        <authorList>
            <consortium name="The Broad Institute Genomics Platform"/>
            <consortium name="The Broad Institute Genome Sequencing Center for Infectious Disease"/>
            <person name="Wu L."/>
            <person name="Ma J."/>
        </authorList>
    </citation>
    <scope>NUCLEOTIDE SEQUENCE [LARGE SCALE GENOMIC DNA]</scope>
    <source>
        <strain evidence="2">JCM 13813</strain>
    </source>
</reference>
<dbReference type="Proteomes" id="UP001501161">
    <property type="component" value="Unassembled WGS sequence"/>
</dbReference>
<name>A0ABP5I676_9ACTN</name>